<feature type="compositionally biased region" description="Low complexity" evidence="3">
    <location>
        <begin position="895"/>
        <end position="904"/>
    </location>
</feature>
<feature type="domain" description="Response regulatory" evidence="4">
    <location>
        <begin position="357"/>
        <end position="473"/>
    </location>
</feature>
<name>A0A0K1PVK3_9BACT</name>
<dbReference type="RefSeq" id="WP_169927666.1">
    <property type="nucleotide sequence ID" value="NZ_CP012333.1"/>
</dbReference>
<organism evidence="5 6">
    <name type="scientific">Labilithrix luteola</name>
    <dbReference type="NCBI Taxonomy" id="1391654"/>
    <lineage>
        <taxon>Bacteria</taxon>
        <taxon>Pseudomonadati</taxon>
        <taxon>Myxococcota</taxon>
        <taxon>Polyangia</taxon>
        <taxon>Polyangiales</taxon>
        <taxon>Labilitrichaceae</taxon>
        <taxon>Labilithrix</taxon>
    </lineage>
</organism>
<feature type="domain" description="Response regulatory" evidence="4">
    <location>
        <begin position="122"/>
        <end position="236"/>
    </location>
</feature>
<dbReference type="Pfam" id="PF00072">
    <property type="entry name" value="Response_reg"/>
    <property type="match status" value="1"/>
</dbReference>
<dbReference type="Gene3D" id="3.40.50.2300">
    <property type="match status" value="2"/>
</dbReference>
<dbReference type="CDD" id="cd17574">
    <property type="entry name" value="REC_OmpR"/>
    <property type="match status" value="1"/>
</dbReference>
<dbReference type="Proteomes" id="UP000064967">
    <property type="component" value="Chromosome"/>
</dbReference>
<feature type="compositionally biased region" description="Basic and acidic residues" evidence="3">
    <location>
        <begin position="872"/>
        <end position="890"/>
    </location>
</feature>
<dbReference type="GO" id="GO:0000160">
    <property type="term" value="P:phosphorelay signal transduction system"/>
    <property type="evidence" value="ECO:0007669"/>
    <property type="project" value="InterPro"/>
</dbReference>
<evidence type="ECO:0000313" key="5">
    <source>
        <dbReference type="EMBL" id="AKU97557.1"/>
    </source>
</evidence>
<evidence type="ECO:0000256" key="1">
    <source>
        <dbReference type="ARBA" id="ARBA00022553"/>
    </source>
</evidence>
<dbReference type="SUPFAM" id="SSF52172">
    <property type="entry name" value="CheY-like"/>
    <property type="match status" value="2"/>
</dbReference>
<dbReference type="AlphaFoldDB" id="A0A0K1PVK3"/>
<gene>
    <name evidence="5" type="ORF">AKJ09_04221</name>
</gene>
<dbReference type="Gene3D" id="1.20.120.160">
    <property type="entry name" value="HPT domain"/>
    <property type="match status" value="1"/>
</dbReference>
<dbReference type="SMART" id="SM00448">
    <property type="entry name" value="REC"/>
    <property type="match status" value="2"/>
</dbReference>
<dbReference type="InterPro" id="IPR050595">
    <property type="entry name" value="Bact_response_regulator"/>
</dbReference>
<dbReference type="InterPro" id="IPR001789">
    <property type="entry name" value="Sig_transdc_resp-reg_receiver"/>
</dbReference>
<reference evidence="5 6" key="1">
    <citation type="submission" date="2015-08" db="EMBL/GenBank/DDBJ databases">
        <authorList>
            <person name="Babu N.S."/>
            <person name="Beckwith C.J."/>
            <person name="Beseler K.G."/>
            <person name="Brison A."/>
            <person name="Carone J.V."/>
            <person name="Caskin T.P."/>
            <person name="Diamond M."/>
            <person name="Durham M.E."/>
            <person name="Foxe J.M."/>
            <person name="Go M."/>
            <person name="Henderson B.A."/>
            <person name="Jones I.B."/>
            <person name="McGettigan J.A."/>
            <person name="Micheletti S.J."/>
            <person name="Nasrallah M.E."/>
            <person name="Ortiz D."/>
            <person name="Piller C.R."/>
            <person name="Privatt S.R."/>
            <person name="Schneider S.L."/>
            <person name="Sharp S."/>
            <person name="Smith T.C."/>
            <person name="Stanton J.D."/>
            <person name="Ullery H.E."/>
            <person name="Wilson R.J."/>
            <person name="Serrano M.G."/>
            <person name="Buck G."/>
            <person name="Lee V."/>
            <person name="Wang Y."/>
            <person name="Carvalho R."/>
            <person name="Voegtly L."/>
            <person name="Shi R."/>
            <person name="Duckworth R."/>
            <person name="Johnson A."/>
            <person name="Loviza R."/>
            <person name="Walstead R."/>
            <person name="Shah Z."/>
            <person name="Kiflezghi M."/>
            <person name="Wade K."/>
            <person name="Ball S.L."/>
            <person name="Bradley K.W."/>
            <person name="Asai D.J."/>
            <person name="Bowman C.A."/>
            <person name="Russell D.A."/>
            <person name="Pope W.H."/>
            <person name="Jacobs-Sera D."/>
            <person name="Hendrix R.W."/>
            <person name="Hatfull G.F."/>
        </authorList>
    </citation>
    <scope>NUCLEOTIDE SEQUENCE [LARGE SCALE GENOMIC DNA]</scope>
    <source>
        <strain evidence="5 6">DSM 27648</strain>
    </source>
</reference>
<feature type="region of interest" description="Disordered" evidence="3">
    <location>
        <begin position="778"/>
        <end position="830"/>
    </location>
</feature>
<dbReference type="InterPro" id="IPR036641">
    <property type="entry name" value="HPT_dom_sf"/>
</dbReference>
<evidence type="ECO:0000259" key="4">
    <source>
        <dbReference type="PROSITE" id="PS50110"/>
    </source>
</evidence>
<evidence type="ECO:0000313" key="6">
    <source>
        <dbReference type="Proteomes" id="UP000064967"/>
    </source>
</evidence>
<evidence type="ECO:0000256" key="2">
    <source>
        <dbReference type="PROSITE-ProRule" id="PRU00169"/>
    </source>
</evidence>
<dbReference type="EMBL" id="CP012333">
    <property type="protein sequence ID" value="AKU97557.1"/>
    <property type="molecule type" value="Genomic_DNA"/>
</dbReference>
<protein>
    <submittedName>
        <fullName evidence="5">Putative response regulator</fullName>
    </submittedName>
</protein>
<dbReference type="PANTHER" id="PTHR44591:SF3">
    <property type="entry name" value="RESPONSE REGULATORY DOMAIN-CONTAINING PROTEIN"/>
    <property type="match status" value="1"/>
</dbReference>
<accession>A0A0K1PVK3</accession>
<dbReference type="PANTHER" id="PTHR44591">
    <property type="entry name" value="STRESS RESPONSE REGULATOR PROTEIN 1"/>
    <property type="match status" value="1"/>
</dbReference>
<proteinExistence type="predicted"/>
<dbReference type="STRING" id="1391654.AKJ09_04221"/>
<feature type="compositionally biased region" description="Basic and acidic residues" evidence="3">
    <location>
        <begin position="788"/>
        <end position="806"/>
    </location>
</feature>
<feature type="modified residue" description="4-aspartylphosphate" evidence="2">
    <location>
        <position position="406"/>
    </location>
</feature>
<dbReference type="KEGG" id="llu:AKJ09_04221"/>
<dbReference type="PATRIC" id="fig|1391654.3.peg.4276"/>
<feature type="modified residue" description="4-aspartylphosphate" evidence="2">
    <location>
        <position position="171"/>
    </location>
</feature>
<keyword evidence="1 2" id="KW-0597">Phosphoprotein</keyword>
<keyword evidence="6" id="KW-1185">Reference proteome</keyword>
<feature type="region of interest" description="Disordered" evidence="3">
    <location>
        <begin position="855"/>
        <end position="904"/>
    </location>
</feature>
<dbReference type="InterPro" id="IPR011006">
    <property type="entry name" value="CheY-like_superfamily"/>
</dbReference>
<evidence type="ECO:0000256" key="3">
    <source>
        <dbReference type="SAM" id="MobiDB-lite"/>
    </source>
</evidence>
<sequence length="1046" mass="111736">MRLGGARADFVASLGRKVTDLRSALLRVRETPTDTGARDDLRRKLHALASGAKLMKFDAMERSISDALGMLDRTAKEAALSEANLDDLEQVLEDLPALAWGEERHRLAHSMPVPKTVTATYSALVIGAPSVAEALLERLDGRPTFACKVTPDAQAAFDLARANDPDLIVLDGDLDYAPELVEALMDDASTEGAPIVVVGSFLESSEAARFVAMGVAKTLAKPISRDALRDACERALEPARVSAAPATLGELTLDQLGEFLAGELKNALVGKVDAKGRDERIALGEGTEVLSALWGTIARVREVVTSRTNGNIRFDLKGPEGALAIASPLDELDVARADRARARARGAGSEVRLTGRRVVVADDDPAVVWFMADLLRTAGCVVHEAFDGEQALEAAYRTTPDIIISDVLMPKVDGFSLCRALRRDVALRDVPVVLLSWKEDLLQRVRELGAGAAGYVRKESDTRAIVARVREALRPRTRIEARLSEEGEVRGRLDSVSVRTLLEIVCATRPDARVSVRDASFLYEVEIRSGAPLRATRTSSDGSFLGGSRVLSLMLGVGAGKFTVATSTSPIDADLDGNLASQLVKPIARARAATALLAGSRLHPLAARFSSSEVARIRFDDTSLHEYLRATPVHARELALRMAEGMSPRRLVLEGACEASLVEDIVCDLASRGVVIGIENEEGYDLLGPAIAELASQGDSRAAFAPRTQTPVPASAERVRDEVVHEELTHAELFGDEENDVSPTACTVDAAPFCESPEPPASATSLEDAVMREVNQRSPVPADVLESSSERSSVDKVLVEPSELKQRLSPLPSLADEDEESSWQEGTPSRDEILAMAEATVIDDTSYGERELSVPVALEPSRSMPLAPAESEPSKADDDARDEEPKHADDAENSTTTKTPFTAVTAQDAAEAGLPKARRSWPMVAFVTATAAVAWGVMHFTGSEASLPKQVETSPPPAPTTMTNGVSTVGVTYAPVAAEATVTAGQGVLDVTAREGRVILVDGVERGRGSVTLPLWAGAHEIRVSGESDAHRTVDVREGQVARIVF</sequence>
<dbReference type="PROSITE" id="PS50110">
    <property type="entry name" value="RESPONSE_REGULATORY"/>
    <property type="match status" value="2"/>
</dbReference>